<dbReference type="Proteomes" id="UP000824089">
    <property type="component" value="Unassembled WGS sequence"/>
</dbReference>
<dbReference type="InterPro" id="IPR047729">
    <property type="entry name" value="Sce7726-like"/>
</dbReference>
<dbReference type="NCBIfam" id="NF033832">
    <property type="entry name" value="sce7726_fam"/>
    <property type="match status" value="1"/>
</dbReference>
<evidence type="ECO:0000313" key="2">
    <source>
        <dbReference type="Proteomes" id="UP000824089"/>
    </source>
</evidence>
<protein>
    <submittedName>
        <fullName evidence="1">Sce7726 family protein</fullName>
    </submittedName>
</protein>
<reference evidence="1" key="2">
    <citation type="journal article" date="2021" name="PeerJ">
        <title>Extensive microbial diversity within the chicken gut microbiome revealed by metagenomics and culture.</title>
        <authorList>
            <person name="Gilroy R."/>
            <person name="Ravi A."/>
            <person name="Getino M."/>
            <person name="Pursley I."/>
            <person name="Horton D.L."/>
            <person name="Alikhan N.F."/>
            <person name="Baker D."/>
            <person name="Gharbi K."/>
            <person name="Hall N."/>
            <person name="Watson M."/>
            <person name="Adriaenssens E.M."/>
            <person name="Foster-Nyarko E."/>
            <person name="Jarju S."/>
            <person name="Secka A."/>
            <person name="Antonio M."/>
            <person name="Oren A."/>
            <person name="Chaudhuri R.R."/>
            <person name="La Ragione R."/>
            <person name="Hildebrand F."/>
            <person name="Pallen M.J."/>
        </authorList>
    </citation>
    <scope>NUCLEOTIDE SEQUENCE</scope>
    <source>
        <strain evidence="1">CHK195-4489</strain>
    </source>
</reference>
<gene>
    <name evidence="1" type="ORF">IAD50_03250</name>
</gene>
<dbReference type="AlphaFoldDB" id="A0A9D1I7J0"/>
<reference evidence="1" key="1">
    <citation type="submission" date="2020-10" db="EMBL/GenBank/DDBJ databases">
        <authorList>
            <person name="Gilroy R."/>
        </authorList>
    </citation>
    <scope>NUCLEOTIDE SEQUENCE</scope>
    <source>
        <strain evidence="1">CHK195-4489</strain>
    </source>
</reference>
<accession>A0A9D1I7J0</accession>
<evidence type="ECO:0000313" key="1">
    <source>
        <dbReference type="EMBL" id="HIU29297.1"/>
    </source>
</evidence>
<organism evidence="1 2">
    <name type="scientific">Candidatus Egerieisoma faecipullorum</name>
    <dbReference type="NCBI Taxonomy" id="2840963"/>
    <lineage>
        <taxon>Bacteria</taxon>
        <taxon>Bacillati</taxon>
        <taxon>Bacillota</taxon>
        <taxon>Clostridia</taxon>
        <taxon>Eubacteriales</taxon>
        <taxon>Clostridiaceae</taxon>
        <taxon>Clostridiaceae incertae sedis</taxon>
        <taxon>Candidatus Egerieisoma</taxon>
    </lineage>
</organism>
<sequence length="185" mass="21387">MLDADIREPLFLYLETRYGKVRIFEEKNIGTSRADVIAITDGELIGLEIKSDGDSYARLKSQIRNYNKYCGKNYLVVGASHRIHAGEHIPDFWGILVVSRDPDTRLPRIEESRAAQPNPKCDVKRQLSLLWRNELANLLRKNHLPKYNGKSKSFICEKLASKLCAETLLRQLTDEIFERDYTVYN</sequence>
<comment type="caution">
    <text evidence="1">The sequence shown here is derived from an EMBL/GenBank/DDBJ whole genome shotgun (WGS) entry which is preliminary data.</text>
</comment>
<name>A0A9D1I7J0_9CLOT</name>
<proteinExistence type="predicted"/>
<dbReference type="EMBL" id="DVMM01000063">
    <property type="protein sequence ID" value="HIU29297.1"/>
    <property type="molecule type" value="Genomic_DNA"/>
</dbReference>